<dbReference type="RefSeq" id="WP_114712901.1">
    <property type="nucleotide sequence ID" value="NZ_KZ857259.1"/>
</dbReference>
<reference evidence="1 2" key="1">
    <citation type="submission" date="2017-03" db="EMBL/GenBank/DDBJ databases">
        <title>Genome analysis of Rhizobial strains effectives or ineffectives for nitrogen fixation isolated from bean seeds.</title>
        <authorList>
            <person name="Peralta H."/>
            <person name="Aguilar-Vera A."/>
            <person name="Mora Y."/>
            <person name="Vargas-Lagunas C."/>
            <person name="Girard L."/>
            <person name="Mora J."/>
        </authorList>
    </citation>
    <scope>NUCLEOTIDE SEQUENCE [LARGE SCALE GENOMIC DNA]</scope>
    <source>
        <strain evidence="1 2">CCGM3</strain>
    </source>
</reference>
<sequence length="72" mass="7958">MTASEAKAPKAGMSDWERRIGDYGTLRLRQRTAEILGLPARVCGVRNCRRTRSCLFAFIDTRLPVCSTAQGA</sequence>
<gene>
    <name evidence="1" type="ORF">B5K06_10950</name>
</gene>
<evidence type="ECO:0000313" key="2">
    <source>
        <dbReference type="Proteomes" id="UP000254939"/>
    </source>
</evidence>
<organism evidence="1 2">
    <name type="scientific">Rhizobium grahamii</name>
    <dbReference type="NCBI Taxonomy" id="1120045"/>
    <lineage>
        <taxon>Bacteria</taxon>
        <taxon>Pseudomonadati</taxon>
        <taxon>Pseudomonadota</taxon>
        <taxon>Alphaproteobacteria</taxon>
        <taxon>Hyphomicrobiales</taxon>
        <taxon>Rhizobiaceae</taxon>
        <taxon>Rhizobium/Agrobacterium group</taxon>
        <taxon>Rhizobium</taxon>
    </lineage>
</organism>
<protein>
    <submittedName>
        <fullName evidence="1">Uncharacterized protein</fullName>
    </submittedName>
</protein>
<accession>A0A370KR23</accession>
<dbReference type="Proteomes" id="UP000254939">
    <property type="component" value="Unassembled WGS sequence"/>
</dbReference>
<comment type="caution">
    <text evidence="1">The sequence shown here is derived from an EMBL/GenBank/DDBJ whole genome shotgun (WGS) entry which is preliminary data.</text>
</comment>
<proteinExistence type="predicted"/>
<evidence type="ECO:0000313" key="1">
    <source>
        <dbReference type="EMBL" id="RDJ12257.1"/>
    </source>
</evidence>
<dbReference type="AlphaFoldDB" id="A0A370KR23"/>
<dbReference type="EMBL" id="NAAC01000011">
    <property type="protein sequence ID" value="RDJ12257.1"/>
    <property type="molecule type" value="Genomic_DNA"/>
</dbReference>
<name>A0A370KR23_9HYPH</name>
<dbReference type="OrthoDB" id="8366436at2"/>